<protein>
    <recommendedName>
        <fullName evidence="2">Cyanobacterial TRADD-N associated 2 transmembrane domain-containing protein</fullName>
    </recommendedName>
</protein>
<evidence type="ECO:0000259" key="2">
    <source>
        <dbReference type="Pfam" id="PF20712"/>
    </source>
</evidence>
<comment type="caution">
    <text evidence="3">The sequence shown here is derived from an EMBL/GenBank/DDBJ whole genome shotgun (WGS) entry which is preliminary data.</text>
</comment>
<feature type="transmembrane region" description="Helical" evidence="1">
    <location>
        <begin position="38"/>
        <end position="58"/>
    </location>
</feature>
<reference evidence="3" key="1">
    <citation type="submission" date="2020-09" db="EMBL/GenBank/DDBJ databases">
        <title>Iningainema tapete sp. nov. (Scytonemataceae, Cyanobacteria) from greenhouses in central Florida (USA) produces two types of nodularin with biosynthetic potential for microcystin-LR and anabaenopeptins.</title>
        <authorList>
            <person name="Berthold D.E."/>
            <person name="Lefler F.W."/>
            <person name="Huang I.-S."/>
            <person name="Abdulla H."/>
            <person name="Zimba P.V."/>
            <person name="Laughinghouse H.D. IV."/>
        </authorList>
    </citation>
    <scope>NUCLEOTIDE SEQUENCE</scope>
    <source>
        <strain evidence="3">BLCCT55</strain>
    </source>
</reference>
<proteinExistence type="predicted"/>
<organism evidence="3 4">
    <name type="scientific">Iningainema tapete BLCC-T55</name>
    <dbReference type="NCBI Taxonomy" id="2748662"/>
    <lineage>
        <taxon>Bacteria</taxon>
        <taxon>Bacillati</taxon>
        <taxon>Cyanobacteriota</taxon>
        <taxon>Cyanophyceae</taxon>
        <taxon>Nostocales</taxon>
        <taxon>Scytonemataceae</taxon>
        <taxon>Iningainema tapete</taxon>
    </lineage>
</organism>
<feature type="domain" description="Cyanobacterial TRADD-N associated 2 transmembrane" evidence="2">
    <location>
        <begin position="27"/>
        <end position="90"/>
    </location>
</feature>
<keyword evidence="4" id="KW-1185">Reference proteome</keyword>
<sequence>MTNTALPSPSNFNHDPYLAVKLSIAQERLRQAGHSFNLSLIATAVSAVITLTGAGLLLSNQRSEGVVTAASGLTASVRFIQMAKDANNRLDKILAELNDEA</sequence>
<accession>A0A8J7C8J9</accession>
<evidence type="ECO:0000313" key="4">
    <source>
        <dbReference type="Proteomes" id="UP000629098"/>
    </source>
</evidence>
<dbReference type="EMBL" id="JACXAE010000072">
    <property type="protein sequence ID" value="MBD2774781.1"/>
    <property type="molecule type" value="Genomic_DNA"/>
</dbReference>
<gene>
    <name evidence="3" type="ORF">ICL16_22595</name>
</gene>
<dbReference type="RefSeq" id="WP_190832252.1">
    <property type="nucleotide sequence ID" value="NZ_CAWPPI010000072.1"/>
</dbReference>
<name>A0A8J7C8J9_9CYAN</name>
<evidence type="ECO:0000313" key="3">
    <source>
        <dbReference type="EMBL" id="MBD2774781.1"/>
    </source>
</evidence>
<dbReference type="AlphaFoldDB" id="A0A8J7C8J9"/>
<dbReference type="Pfam" id="PF20712">
    <property type="entry name" value="CyanoTRADDas_TM"/>
    <property type="match status" value="1"/>
</dbReference>
<keyword evidence="1" id="KW-0472">Membrane</keyword>
<keyword evidence="1" id="KW-0812">Transmembrane</keyword>
<dbReference type="Proteomes" id="UP000629098">
    <property type="component" value="Unassembled WGS sequence"/>
</dbReference>
<dbReference type="InterPro" id="IPR048567">
    <property type="entry name" value="CyanoTRADDas_TM"/>
</dbReference>
<keyword evidence="1" id="KW-1133">Transmembrane helix</keyword>
<evidence type="ECO:0000256" key="1">
    <source>
        <dbReference type="SAM" id="Phobius"/>
    </source>
</evidence>